<protein>
    <recommendedName>
        <fullName evidence="6">Small ribosomal subunit protein mS25</fullName>
    </recommendedName>
    <alternativeName>
        <fullName evidence="7">28S ribosomal protein S25, mitochondrial</fullName>
    </alternativeName>
</protein>
<dbReference type="PANTHER" id="PTHR13274:SF2">
    <property type="entry name" value="SMALL RIBOSOMAL SUBUNIT PROTEIN MS25"/>
    <property type="match status" value="1"/>
</dbReference>
<feature type="domain" description="Ribosomal protein/NADH dehydrogenase" evidence="8">
    <location>
        <begin position="37"/>
        <end position="110"/>
    </location>
</feature>
<dbReference type="Proteomes" id="UP001378592">
    <property type="component" value="Unassembled WGS sequence"/>
</dbReference>
<reference evidence="9 10" key="1">
    <citation type="submission" date="2024-03" db="EMBL/GenBank/DDBJ databases">
        <title>The genome assembly and annotation of the cricket Gryllus longicercus Weissman &amp; Gray.</title>
        <authorList>
            <person name="Szrajer S."/>
            <person name="Gray D."/>
            <person name="Ylla G."/>
        </authorList>
    </citation>
    <scope>NUCLEOTIDE SEQUENCE [LARGE SCALE GENOMIC DNA]</scope>
    <source>
        <strain evidence="9">DAG 2021-001</strain>
        <tissue evidence="9">Whole body minus gut</tissue>
    </source>
</reference>
<evidence type="ECO:0000313" key="10">
    <source>
        <dbReference type="Proteomes" id="UP001378592"/>
    </source>
</evidence>
<evidence type="ECO:0000256" key="3">
    <source>
        <dbReference type="ARBA" id="ARBA00022980"/>
    </source>
</evidence>
<dbReference type="EMBL" id="JAZDUA010000113">
    <property type="protein sequence ID" value="KAK7867681.1"/>
    <property type="molecule type" value="Genomic_DNA"/>
</dbReference>
<evidence type="ECO:0000256" key="1">
    <source>
        <dbReference type="ARBA" id="ARBA00004173"/>
    </source>
</evidence>
<evidence type="ECO:0000259" key="8">
    <source>
        <dbReference type="SMART" id="SM00916"/>
    </source>
</evidence>
<comment type="caution">
    <text evidence="9">The sequence shown here is derived from an EMBL/GenBank/DDBJ whole genome shotgun (WGS) entry which is preliminary data.</text>
</comment>
<dbReference type="FunFam" id="3.40.30.10:FF:000247">
    <property type="entry name" value="28S ribosomal protein S25, mitochondrial"/>
    <property type="match status" value="1"/>
</dbReference>
<proteinExistence type="inferred from homology"/>
<dbReference type="SMART" id="SM00916">
    <property type="entry name" value="L51_S25_CI-B8"/>
    <property type="match status" value="1"/>
</dbReference>
<keyword evidence="3" id="KW-0689">Ribosomal protein</keyword>
<dbReference type="Pfam" id="PF05047">
    <property type="entry name" value="L51_S25_CI-B8"/>
    <property type="match status" value="1"/>
</dbReference>
<dbReference type="AlphaFoldDB" id="A0AAN9VQE3"/>
<evidence type="ECO:0000313" key="9">
    <source>
        <dbReference type="EMBL" id="KAK7867681.1"/>
    </source>
</evidence>
<keyword evidence="10" id="KW-1185">Reference proteome</keyword>
<sequence length="167" mass="18974">MPFMKGPAPIRRTLKYLEAGKVILRDRVKILSVNYNTKGDHHHGARNFVFWHLPQLQYKNPDVQIITFKNMTPTPFIRCFFDSGDEMIIDIDSRTKDEIIDHLVKVVCKSEELLAAEALAKEKKDNPANFGFGCDKHCICDIPGQIPCPAVVPVPSHMRGKNIFAKD</sequence>
<accession>A0AAN9VQE3</accession>
<evidence type="ECO:0000256" key="2">
    <source>
        <dbReference type="ARBA" id="ARBA00008046"/>
    </source>
</evidence>
<dbReference type="GO" id="GO:1990904">
    <property type="term" value="C:ribonucleoprotein complex"/>
    <property type="evidence" value="ECO:0007669"/>
    <property type="project" value="UniProtKB-KW"/>
</dbReference>
<comment type="subcellular location">
    <subcellularLocation>
        <location evidence="1">Mitochondrion</location>
    </subcellularLocation>
</comment>
<keyword evidence="5" id="KW-0687">Ribonucleoprotein</keyword>
<dbReference type="GO" id="GO:0005840">
    <property type="term" value="C:ribosome"/>
    <property type="evidence" value="ECO:0007669"/>
    <property type="project" value="UniProtKB-KW"/>
</dbReference>
<dbReference type="GO" id="GO:0003735">
    <property type="term" value="F:structural constituent of ribosome"/>
    <property type="evidence" value="ECO:0007669"/>
    <property type="project" value="InterPro"/>
</dbReference>
<organism evidence="9 10">
    <name type="scientific">Gryllus longicercus</name>
    <dbReference type="NCBI Taxonomy" id="2509291"/>
    <lineage>
        <taxon>Eukaryota</taxon>
        <taxon>Metazoa</taxon>
        <taxon>Ecdysozoa</taxon>
        <taxon>Arthropoda</taxon>
        <taxon>Hexapoda</taxon>
        <taxon>Insecta</taxon>
        <taxon>Pterygota</taxon>
        <taxon>Neoptera</taxon>
        <taxon>Polyneoptera</taxon>
        <taxon>Orthoptera</taxon>
        <taxon>Ensifera</taxon>
        <taxon>Gryllidea</taxon>
        <taxon>Grylloidea</taxon>
        <taxon>Gryllidae</taxon>
        <taxon>Gryllinae</taxon>
        <taxon>Gryllus</taxon>
    </lineage>
</organism>
<name>A0AAN9VQE3_9ORTH</name>
<gene>
    <name evidence="9" type="ORF">R5R35_011558</name>
</gene>
<comment type="similarity">
    <text evidence="2">Belongs to the mitochondrion-specific ribosomal protein mS25 family.</text>
</comment>
<evidence type="ECO:0000256" key="5">
    <source>
        <dbReference type="ARBA" id="ARBA00023274"/>
    </source>
</evidence>
<dbReference type="InterPro" id="IPR040049">
    <property type="entry name" value="Ribosomal_mS25/mL61"/>
</dbReference>
<evidence type="ECO:0000256" key="4">
    <source>
        <dbReference type="ARBA" id="ARBA00023128"/>
    </source>
</evidence>
<evidence type="ECO:0000256" key="7">
    <source>
        <dbReference type="ARBA" id="ARBA00035369"/>
    </source>
</evidence>
<dbReference type="GO" id="GO:0005739">
    <property type="term" value="C:mitochondrion"/>
    <property type="evidence" value="ECO:0007669"/>
    <property type="project" value="UniProtKB-SubCell"/>
</dbReference>
<dbReference type="Gene3D" id="3.40.30.10">
    <property type="entry name" value="Glutaredoxin"/>
    <property type="match status" value="1"/>
</dbReference>
<dbReference type="PANTHER" id="PTHR13274">
    <property type="entry name" value="MITOCHONDRIAL RIBOSOMAL PROTEIN S25"/>
    <property type="match status" value="1"/>
</dbReference>
<dbReference type="InterPro" id="IPR007741">
    <property type="entry name" value="Ribosomal_mL43/mS25/NADH_DH"/>
</dbReference>
<keyword evidence="4" id="KW-0496">Mitochondrion</keyword>
<evidence type="ECO:0000256" key="6">
    <source>
        <dbReference type="ARBA" id="ARBA00035139"/>
    </source>
</evidence>
<dbReference type="InterPro" id="IPR036249">
    <property type="entry name" value="Thioredoxin-like_sf"/>
</dbReference>
<dbReference type="SUPFAM" id="SSF52833">
    <property type="entry name" value="Thioredoxin-like"/>
    <property type="match status" value="1"/>
</dbReference>